<evidence type="ECO:0000313" key="2">
    <source>
        <dbReference type="Proteomes" id="UP000215355"/>
    </source>
</evidence>
<reference evidence="1 2" key="1">
    <citation type="submission" date="2017-06" db="EMBL/GenBank/DDBJ databases">
        <authorList>
            <consortium name="Pathogen Informatics"/>
        </authorList>
    </citation>
    <scope>NUCLEOTIDE SEQUENCE [LARGE SCALE GENOMIC DNA]</scope>
    <source>
        <strain evidence="1 2">NCTC12149</strain>
    </source>
</reference>
<protein>
    <submittedName>
        <fullName evidence="1">Protein of uncharacterized function (DUF3800)</fullName>
    </submittedName>
</protein>
<name>A0AAJ4X859_9SPHI</name>
<evidence type="ECO:0000313" key="1">
    <source>
        <dbReference type="EMBL" id="SNV37520.1"/>
    </source>
</evidence>
<proteinExistence type="predicted"/>
<dbReference type="RefSeq" id="WP_093101003.1">
    <property type="nucleotide sequence ID" value="NZ_FNGK01000009.1"/>
</dbReference>
<dbReference type="InterPro" id="IPR024524">
    <property type="entry name" value="DUF3800"/>
</dbReference>
<sequence length="362" mass="41584">MKTIYFDESGFTGYNYLDPQQPLFAITSTDIEPDLAEYILKRSFPKYQSEEYKFSNIVNSKNEIYLTTFAKELKPYIVRCLSFTIDKRFAMLIKMIEYFIEPLANSSGTAFYKDGFNVKFANYVYVGLTTISKIDVYDDVLATYQQFSRNASKDSLKILLQNLKDIRDKTVFEVATLIDQMIEGARVVERFVNFDTYKKTNDLQLATMLGLVGRWRQRSDEDFEIIHDKSSNFYRNLDVWKSITKPDVPEFIHPLPDGTSVKFPLKIVDTKSEDSKINRSIQLCDIIAGFITQRSKIQSGLVRNKEVYAEALKLGLGELTATGIHPGYDFPTFPPPRKTKHDHVDIMSSLISSSSQNPNDQN</sequence>
<accession>A0AAJ4X859</accession>
<dbReference type="EMBL" id="LT906468">
    <property type="protein sequence ID" value="SNV37520.1"/>
    <property type="molecule type" value="Genomic_DNA"/>
</dbReference>
<dbReference type="KEGG" id="smiz:4412673_00219"/>
<dbReference type="AlphaFoldDB" id="A0AAJ4X859"/>
<dbReference type="Proteomes" id="UP000215355">
    <property type="component" value="Chromosome 1"/>
</dbReference>
<organism evidence="1 2">
    <name type="scientific">Sphingobacterium mizutaii</name>
    <dbReference type="NCBI Taxonomy" id="1010"/>
    <lineage>
        <taxon>Bacteria</taxon>
        <taxon>Pseudomonadati</taxon>
        <taxon>Bacteroidota</taxon>
        <taxon>Sphingobacteriia</taxon>
        <taxon>Sphingobacteriales</taxon>
        <taxon>Sphingobacteriaceae</taxon>
        <taxon>Sphingobacterium</taxon>
    </lineage>
</organism>
<gene>
    <name evidence="1" type="ORF">SAMEA4412673_00219</name>
</gene>
<dbReference type="Pfam" id="PF12686">
    <property type="entry name" value="DUF3800"/>
    <property type="match status" value="1"/>
</dbReference>